<dbReference type="InterPro" id="IPR045235">
    <property type="entry name" value="PuuE_HpPgdA-like"/>
</dbReference>
<dbReference type="SUPFAM" id="SSF88713">
    <property type="entry name" value="Glycoside hydrolase/deacetylase"/>
    <property type="match status" value="1"/>
</dbReference>
<dbReference type="Pfam" id="PF11959">
    <property type="entry name" value="DUF3473"/>
    <property type="match status" value="1"/>
</dbReference>
<dbReference type="InterPro" id="IPR022560">
    <property type="entry name" value="DUF3473"/>
</dbReference>
<feature type="domain" description="NodB homology" evidence="1">
    <location>
        <begin position="39"/>
        <end position="304"/>
    </location>
</feature>
<keyword evidence="3" id="KW-1185">Reference proteome</keyword>
<dbReference type="Gene3D" id="3.20.20.370">
    <property type="entry name" value="Glycoside hydrolase/deacetylase"/>
    <property type="match status" value="1"/>
</dbReference>
<dbReference type="EMBL" id="SJPJ01000001">
    <property type="protein sequence ID" value="TWT81168.1"/>
    <property type="molecule type" value="Genomic_DNA"/>
</dbReference>
<name>A0A5C5Z1B0_9BACT</name>
<dbReference type="Pfam" id="PF01522">
    <property type="entry name" value="Polysacc_deac_1"/>
    <property type="match status" value="1"/>
</dbReference>
<dbReference type="GO" id="GO:0016810">
    <property type="term" value="F:hydrolase activity, acting on carbon-nitrogen (but not peptide) bonds"/>
    <property type="evidence" value="ECO:0007669"/>
    <property type="project" value="InterPro"/>
</dbReference>
<dbReference type="PANTHER" id="PTHR47561:SF1">
    <property type="entry name" value="POLYSACCHARIDE DEACETYLASE FAMILY PROTEIN (AFU_ORTHOLOGUE AFUA_6G05030)"/>
    <property type="match status" value="1"/>
</dbReference>
<evidence type="ECO:0000259" key="1">
    <source>
        <dbReference type="PROSITE" id="PS51677"/>
    </source>
</evidence>
<sequence>MAPFELTNAKPNIVLLTDIPNAISVDVEDYFQVSAFSERVCRSTWDKLECRVEANTDKLLSIFDEHEVRGTFFILGWIAERYPKLVERIAAAGHELASHGYWHQLVYDLTPEEFAKDIADSKEAIADASGVVVTAYRAPSFSITEKSLWALDILAEHGFDTDSSIFPISGHDRYGMAGAKKEIHEIQTEHGPIREFPPSAWSTGRVHVPIGGGYFRLFPLRLTSQAIKAVRREGRPAMFYIHPWEVDSEQPRMDKIGRKSKFRHYVGLKHTEDRLRRLCKAHSFDRLEAVVQSVDQANRVVMPT</sequence>
<dbReference type="CDD" id="cd10941">
    <property type="entry name" value="CE4_PuuE_HpPgdA_like_2"/>
    <property type="match status" value="1"/>
</dbReference>
<protein>
    <submittedName>
        <fullName evidence="2">Peptidoglycan deacetylase</fullName>
        <ecNumber evidence="2">3.5.1.-</ecNumber>
    </submittedName>
</protein>
<dbReference type="RefSeq" id="WP_419194227.1">
    <property type="nucleotide sequence ID" value="NZ_SJPJ01000001.1"/>
</dbReference>
<dbReference type="NCBIfam" id="TIGR03006">
    <property type="entry name" value="pepcterm_polyde"/>
    <property type="match status" value="1"/>
</dbReference>
<gene>
    <name evidence="2" type="primary">pgdA</name>
    <name evidence="2" type="ORF">CA13_26160</name>
</gene>
<dbReference type="EC" id="3.5.1.-" evidence="2"/>
<dbReference type="Proteomes" id="UP000315010">
    <property type="component" value="Unassembled WGS sequence"/>
</dbReference>
<keyword evidence="2" id="KW-0378">Hydrolase</keyword>
<reference evidence="2 3" key="1">
    <citation type="submission" date="2019-02" db="EMBL/GenBank/DDBJ databases">
        <title>Deep-cultivation of Planctomycetes and their phenomic and genomic characterization uncovers novel biology.</title>
        <authorList>
            <person name="Wiegand S."/>
            <person name="Jogler M."/>
            <person name="Boedeker C."/>
            <person name="Pinto D."/>
            <person name="Vollmers J."/>
            <person name="Rivas-Marin E."/>
            <person name="Kohn T."/>
            <person name="Peeters S.H."/>
            <person name="Heuer A."/>
            <person name="Rast P."/>
            <person name="Oberbeckmann S."/>
            <person name="Bunk B."/>
            <person name="Jeske O."/>
            <person name="Meyerdierks A."/>
            <person name="Storesund J.E."/>
            <person name="Kallscheuer N."/>
            <person name="Luecker S."/>
            <person name="Lage O.M."/>
            <person name="Pohl T."/>
            <person name="Merkel B.J."/>
            <person name="Hornburger P."/>
            <person name="Mueller R.-W."/>
            <person name="Bruemmer F."/>
            <person name="Labrenz M."/>
            <person name="Spormann A.M."/>
            <person name="Op Den Camp H."/>
            <person name="Overmann J."/>
            <person name="Amann R."/>
            <person name="Jetten M.S.M."/>
            <person name="Mascher T."/>
            <person name="Medema M.H."/>
            <person name="Devos D.P."/>
            <person name="Kaster A.-K."/>
            <person name="Ovreas L."/>
            <person name="Rohde M."/>
            <person name="Galperin M.Y."/>
            <person name="Jogler C."/>
        </authorList>
    </citation>
    <scope>NUCLEOTIDE SEQUENCE [LARGE SCALE GENOMIC DNA]</scope>
    <source>
        <strain evidence="2 3">CA13</strain>
    </source>
</reference>
<comment type="caution">
    <text evidence="2">The sequence shown here is derived from an EMBL/GenBank/DDBJ whole genome shotgun (WGS) entry which is preliminary data.</text>
</comment>
<dbReference type="InterPro" id="IPR011330">
    <property type="entry name" value="Glyco_hydro/deAcase_b/a-brl"/>
</dbReference>
<dbReference type="InterPro" id="IPR014344">
    <property type="entry name" value="XrtA_polysacc_deacetyl"/>
</dbReference>
<dbReference type="PANTHER" id="PTHR47561">
    <property type="entry name" value="POLYSACCHARIDE DEACETYLASE FAMILY PROTEIN (AFU_ORTHOLOGUE AFUA_6G05030)"/>
    <property type="match status" value="1"/>
</dbReference>
<dbReference type="InterPro" id="IPR002509">
    <property type="entry name" value="NODB_dom"/>
</dbReference>
<proteinExistence type="predicted"/>
<organism evidence="2 3">
    <name type="scientific">Novipirellula herctigrandis</name>
    <dbReference type="NCBI Taxonomy" id="2527986"/>
    <lineage>
        <taxon>Bacteria</taxon>
        <taxon>Pseudomonadati</taxon>
        <taxon>Planctomycetota</taxon>
        <taxon>Planctomycetia</taxon>
        <taxon>Pirellulales</taxon>
        <taxon>Pirellulaceae</taxon>
        <taxon>Novipirellula</taxon>
    </lineage>
</organism>
<evidence type="ECO:0000313" key="3">
    <source>
        <dbReference type="Proteomes" id="UP000315010"/>
    </source>
</evidence>
<dbReference type="GO" id="GO:0005975">
    <property type="term" value="P:carbohydrate metabolic process"/>
    <property type="evidence" value="ECO:0007669"/>
    <property type="project" value="InterPro"/>
</dbReference>
<dbReference type="PROSITE" id="PS51677">
    <property type="entry name" value="NODB"/>
    <property type="match status" value="1"/>
</dbReference>
<evidence type="ECO:0000313" key="2">
    <source>
        <dbReference type="EMBL" id="TWT81168.1"/>
    </source>
</evidence>
<accession>A0A5C5Z1B0</accession>
<dbReference type="AlphaFoldDB" id="A0A5C5Z1B0"/>